<evidence type="ECO:0000313" key="3">
    <source>
        <dbReference type="Proteomes" id="UP001151760"/>
    </source>
</evidence>
<dbReference type="PANTHER" id="PTHR33070:SF109">
    <property type="entry name" value="DOMAIN PROTEIN, PUTATIVE (DUF241)-RELATED"/>
    <property type="match status" value="1"/>
</dbReference>
<dbReference type="Pfam" id="PF07727">
    <property type="entry name" value="RVT_2"/>
    <property type="match status" value="1"/>
</dbReference>
<comment type="caution">
    <text evidence="2">The sequence shown here is derived from an EMBL/GenBank/DDBJ whole genome shotgun (WGS) entry which is preliminary data.</text>
</comment>
<reference evidence="2" key="1">
    <citation type="journal article" date="2022" name="Int. J. Mol. Sci.">
        <title>Draft Genome of Tanacetum Coccineum: Genomic Comparison of Closely Related Tanacetum-Family Plants.</title>
        <authorList>
            <person name="Yamashiro T."/>
            <person name="Shiraishi A."/>
            <person name="Nakayama K."/>
            <person name="Satake H."/>
        </authorList>
    </citation>
    <scope>NUCLEOTIDE SEQUENCE</scope>
</reference>
<organism evidence="2 3">
    <name type="scientific">Tanacetum coccineum</name>
    <dbReference type="NCBI Taxonomy" id="301880"/>
    <lineage>
        <taxon>Eukaryota</taxon>
        <taxon>Viridiplantae</taxon>
        <taxon>Streptophyta</taxon>
        <taxon>Embryophyta</taxon>
        <taxon>Tracheophyta</taxon>
        <taxon>Spermatophyta</taxon>
        <taxon>Magnoliopsida</taxon>
        <taxon>eudicotyledons</taxon>
        <taxon>Gunneridae</taxon>
        <taxon>Pentapetalae</taxon>
        <taxon>asterids</taxon>
        <taxon>campanulids</taxon>
        <taxon>Asterales</taxon>
        <taxon>Asteraceae</taxon>
        <taxon>Asteroideae</taxon>
        <taxon>Anthemideae</taxon>
        <taxon>Anthemidinae</taxon>
        <taxon>Tanacetum</taxon>
    </lineage>
</organism>
<dbReference type="EMBL" id="BQNB010009125">
    <property type="protein sequence ID" value="GJS59082.1"/>
    <property type="molecule type" value="Genomic_DNA"/>
</dbReference>
<accession>A0ABQ4X1Q4</accession>
<gene>
    <name evidence="2" type="ORF">Tco_0653866</name>
</gene>
<dbReference type="Pfam" id="PF03087">
    <property type="entry name" value="BPS1"/>
    <property type="match status" value="1"/>
</dbReference>
<keyword evidence="3" id="KW-1185">Reference proteome</keyword>
<name>A0ABQ4X1Q4_9ASTR</name>
<dbReference type="InterPro" id="IPR013103">
    <property type="entry name" value="RVT_2"/>
</dbReference>
<protein>
    <submittedName>
        <fullName evidence="2">Retrotransposon protein, putative, ty1-copia subclass</fullName>
    </submittedName>
</protein>
<evidence type="ECO:0000259" key="1">
    <source>
        <dbReference type="Pfam" id="PF07727"/>
    </source>
</evidence>
<feature type="domain" description="Reverse transcriptase Ty1/copia-type" evidence="1">
    <location>
        <begin position="185"/>
        <end position="256"/>
    </location>
</feature>
<proteinExistence type="predicted"/>
<reference evidence="2" key="2">
    <citation type="submission" date="2022-01" db="EMBL/GenBank/DDBJ databases">
        <authorList>
            <person name="Yamashiro T."/>
            <person name="Shiraishi A."/>
            <person name="Satake H."/>
            <person name="Nakayama K."/>
        </authorList>
    </citation>
    <scope>NUCLEOTIDE SEQUENCE</scope>
</reference>
<dbReference type="Proteomes" id="UP001151760">
    <property type="component" value="Unassembled WGS sequence"/>
</dbReference>
<sequence length="264" mass="30458">MDNQLSHTTQGLPLTQQALSHSQHEKLVDELLVRSMRLLDICGSIRDVVSQVKGHVHDIQSTQRDASFLKKLKKTVKKSVEKLKQVDHIYDSKLLNLDNHLSSVIKFLEKNLISQEARERAVELEEIEDEDTSPSENTSEFLLRLKEHSLRDLNEPTNYKAKLLDPESNKWLDAMNAEMQSMKDNQVWRLVDLPSNGKTFRSKWLFKKKTDMNGNIHTYKTLLVAKGYTQTYKIGYEKTFSPAADIRAIRILIAIVHSITIRYA</sequence>
<evidence type="ECO:0000313" key="2">
    <source>
        <dbReference type="EMBL" id="GJS59082.1"/>
    </source>
</evidence>
<dbReference type="PANTHER" id="PTHR33070">
    <property type="entry name" value="OS06G0725500 PROTEIN"/>
    <property type="match status" value="1"/>
</dbReference>
<dbReference type="InterPro" id="IPR004320">
    <property type="entry name" value="BPS1_pln"/>
</dbReference>